<evidence type="ECO:0000313" key="1">
    <source>
        <dbReference type="EMBL" id="CDW72142.1"/>
    </source>
</evidence>
<name>A0A077ZQG5_STYLE</name>
<reference evidence="1 2" key="1">
    <citation type="submission" date="2014-06" db="EMBL/GenBank/DDBJ databases">
        <authorList>
            <person name="Swart Estienne"/>
        </authorList>
    </citation>
    <scope>NUCLEOTIDE SEQUENCE [LARGE SCALE GENOMIC DNA]</scope>
    <source>
        <strain evidence="1 2">130c</strain>
    </source>
</reference>
<accession>A0A077ZQG5</accession>
<gene>
    <name evidence="1" type="primary">Contig4843.g5182</name>
    <name evidence="1" type="ORF">STYLEM_1096</name>
</gene>
<dbReference type="InParanoid" id="A0A077ZQG5"/>
<organism evidence="1 2">
    <name type="scientific">Stylonychia lemnae</name>
    <name type="common">Ciliate</name>
    <dbReference type="NCBI Taxonomy" id="5949"/>
    <lineage>
        <taxon>Eukaryota</taxon>
        <taxon>Sar</taxon>
        <taxon>Alveolata</taxon>
        <taxon>Ciliophora</taxon>
        <taxon>Intramacronucleata</taxon>
        <taxon>Spirotrichea</taxon>
        <taxon>Stichotrichia</taxon>
        <taxon>Sporadotrichida</taxon>
        <taxon>Oxytrichidae</taxon>
        <taxon>Stylonychinae</taxon>
        <taxon>Stylonychia</taxon>
    </lineage>
</organism>
<evidence type="ECO:0008006" key="3">
    <source>
        <dbReference type="Google" id="ProtNLM"/>
    </source>
</evidence>
<protein>
    <recommendedName>
        <fullName evidence="3">Dickkopf N-terminal cysteine-rich domain-containing protein</fullName>
    </recommendedName>
</protein>
<dbReference type="EMBL" id="CCKQ01001038">
    <property type="protein sequence ID" value="CDW72142.1"/>
    <property type="molecule type" value="Genomic_DNA"/>
</dbReference>
<dbReference type="AlphaFoldDB" id="A0A077ZQG5"/>
<proteinExistence type="predicted"/>
<keyword evidence="2" id="KW-1185">Reference proteome</keyword>
<evidence type="ECO:0000313" key="2">
    <source>
        <dbReference type="Proteomes" id="UP000039865"/>
    </source>
</evidence>
<dbReference type="Proteomes" id="UP000039865">
    <property type="component" value="Unassembled WGS sequence"/>
</dbReference>
<dbReference type="OrthoDB" id="10533907at2759"/>
<sequence>MQYYRNTIGYCKKITSFQKRLNAGRVCQYNHQCNSLICTNGICRGKQQGSDCSSHEECDIFSSCRSELSWPFETKCRAFAPANYQCNSDYDCDISYSCIYQSVSQLQNGIKQCTLKFSLSNGAIFGWQEYNVDSSMESALKNGEICKLGFAFKNGDSGVCSSILYIRTKSSDAKQIKPYPCNPSTKVTSFDQLNNVNNCRYYFANTQNGYYEDECSCAMNGGQEGYCKYPGQEELNDYITIVKQILSYTRCHTLDRENILSQAECGIGAYDLDKYKNIVNSYNKFHNWPLSQTNTSSKCFEKINPMSYQGILNYTQIISKATKLSKNQQQSNEQLLSIQIVRVVAILVAILNFV</sequence>